<dbReference type="EMBL" id="BKCN01000001">
    <property type="protein sequence ID" value="GER02516.1"/>
    <property type="molecule type" value="Genomic_DNA"/>
</dbReference>
<evidence type="ECO:0000313" key="1">
    <source>
        <dbReference type="EMBL" id="GER02516.1"/>
    </source>
</evidence>
<evidence type="ECO:0000313" key="2">
    <source>
        <dbReference type="Proteomes" id="UP000324996"/>
    </source>
</evidence>
<reference evidence="1 2" key="1">
    <citation type="submission" date="2019-09" db="EMBL/GenBank/DDBJ databases">
        <title>NBRP : Genome information of microbial organism related human and environment.</title>
        <authorList>
            <person name="Hattori M."/>
            <person name="Oshima K."/>
            <person name="Inaba H."/>
            <person name="Suda W."/>
            <person name="Sakamoto M."/>
            <person name="Iino T."/>
            <person name="Kitahara M."/>
            <person name="Oshida Y."/>
            <person name="Iida T."/>
            <person name="Kudo T."/>
            <person name="Itoh T."/>
            <person name="Ohkuma M."/>
        </authorList>
    </citation>
    <scope>NUCLEOTIDE SEQUENCE [LARGE SCALE GENOMIC DNA]</scope>
    <source>
        <strain evidence="1 2">Q-1</strain>
    </source>
</reference>
<gene>
    <name evidence="1" type="ORF">JCM17846_01980</name>
</gene>
<name>A0A5A7N669_9PROT</name>
<organism evidence="1 2">
    <name type="scientific">Iodidimonas nitroreducens</name>
    <dbReference type="NCBI Taxonomy" id="1236968"/>
    <lineage>
        <taxon>Bacteria</taxon>
        <taxon>Pseudomonadati</taxon>
        <taxon>Pseudomonadota</taxon>
        <taxon>Alphaproteobacteria</taxon>
        <taxon>Iodidimonadales</taxon>
        <taxon>Iodidimonadaceae</taxon>
        <taxon>Iodidimonas</taxon>
    </lineage>
</organism>
<keyword evidence="2" id="KW-1185">Reference proteome</keyword>
<sequence length="66" mass="7632">MHLVPDPVYSATLTAIKDLTLMSEARDKTRPRVIVSRRLPEPIETRMAELFDIVLNPDDQPYRLLI</sequence>
<comment type="caution">
    <text evidence="1">The sequence shown here is derived from an EMBL/GenBank/DDBJ whole genome shotgun (WGS) entry which is preliminary data.</text>
</comment>
<proteinExistence type="predicted"/>
<protein>
    <submittedName>
        <fullName evidence="1">Uncharacterized protein</fullName>
    </submittedName>
</protein>
<accession>A0A5A7N669</accession>
<dbReference type="Proteomes" id="UP000324996">
    <property type="component" value="Unassembled WGS sequence"/>
</dbReference>
<dbReference type="AlphaFoldDB" id="A0A5A7N669"/>